<organism evidence="2 4">
    <name type="scientific">Bacteroides uniformis</name>
    <dbReference type="NCBI Taxonomy" id="820"/>
    <lineage>
        <taxon>Bacteria</taxon>
        <taxon>Pseudomonadati</taxon>
        <taxon>Bacteroidota</taxon>
        <taxon>Bacteroidia</taxon>
        <taxon>Bacteroidales</taxon>
        <taxon>Bacteroidaceae</taxon>
        <taxon>Bacteroides</taxon>
    </lineage>
</organism>
<name>A0A412B5C1_BACUN</name>
<sequence length="109" mass="12667">MLIYSNIQTQQNTNNAQRTMKKEQGNIRFCPHFFFSLPFVGHHAFVEDKLSAYQTIYQCIMCHIQHFNAFTPVNKSVGKTAGCPQQVLRMPTCHHADKQAWQHDGTKLW</sequence>
<evidence type="ECO:0000313" key="1">
    <source>
        <dbReference type="EMBL" id="RGJ90995.1"/>
    </source>
</evidence>
<dbReference type="Proteomes" id="UP000283680">
    <property type="component" value="Unassembled WGS sequence"/>
</dbReference>
<protein>
    <submittedName>
        <fullName evidence="2">Uncharacterized protein</fullName>
    </submittedName>
</protein>
<proteinExistence type="predicted"/>
<reference evidence="3 4" key="1">
    <citation type="submission" date="2018-08" db="EMBL/GenBank/DDBJ databases">
        <title>A genome reference for cultivated species of the human gut microbiota.</title>
        <authorList>
            <person name="Zou Y."/>
            <person name="Xue W."/>
            <person name="Luo G."/>
        </authorList>
    </citation>
    <scope>NUCLEOTIDE SEQUENCE [LARGE SCALE GENOMIC DNA]</scope>
    <source>
        <strain evidence="2 4">AF28-11</strain>
        <strain evidence="1 3">TM04-30</strain>
    </source>
</reference>
<gene>
    <name evidence="2" type="ORF">DWY92_18290</name>
    <name evidence="1" type="ORF">DXD40_15825</name>
</gene>
<comment type="caution">
    <text evidence="2">The sequence shown here is derived from an EMBL/GenBank/DDBJ whole genome shotgun (WGS) entry which is preliminary data.</text>
</comment>
<dbReference type="AlphaFoldDB" id="A0A412B5C1"/>
<dbReference type="EMBL" id="QRTH01000013">
    <property type="protein sequence ID" value="RGQ47832.1"/>
    <property type="molecule type" value="Genomic_DNA"/>
</dbReference>
<accession>A0A412B5C1</accession>
<dbReference type="EMBL" id="QSPV01000016">
    <property type="protein sequence ID" value="RGJ90995.1"/>
    <property type="molecule type" value="Genomic_DNA"/>
</dbReference>
<evidence type="ECO:0000313" key="2">
    <source>
        <dbReference type="EMBL" id="RGQ47832.1"/>
    </source>
</evidence>
<dbReference type="RefSeq" id="WP_034530390.1">
    <property type="nucleotide sequence ID" value="NZ_QRTH01000013.1"/>
</dbReference>
<evidence type="ECO:0000313" key="4">
    <source>
        <dbReference type="Proteomes" id="UP000283680"/>
    </source>
</evidence>
<evidence type="ECO:0000313" key="3">
    <source>
        <dbReference type="Proteomes" id="UP000260844"/>
    </source>
</evidence>
<dbReference type="Proteomes" id="UP000260844">
    <property type="component" value="Unassembled WGS sequence"/>
</dbReference>